<dbReference type="AlphaFoldDB" id="A0A1H4Q0C0"/>
<reference evidence="2" key="1">
    <citation type="submission" date="2016-10" db="EMBL/GenBank/DDBJ databases">
        <authorList>
            <person name="Varghese N."/>
            <person name="Submissions S."/>
        </authorList>
    </citation>
    <scope>NUCLEOTIDE SEQUENCE [LARGE SCALE GENOMIC DNA]</scope>
    <source>
        <strain evidence="2">BS3660</strain>
    </source>
</reference>
<accession>A0A1H4Q0C0</accession>
<protein>
    <submittedName>
        <fullName evidence="1">Uncharacterized protein</fullName>
    </submittedName>
</protein>
<keyword evidence="2" id="KW-1185">Reference proteome</keyword>
<name>A0A1H4Q0C0_PSEJE</name>
<proteinExistence type="predicted"/>
<evidence type="ECO:0000313" key="2">
    <source>
        <dbReference type="Proteomes" id="UP000198542"/>
    </source>
</evidence>
<dbReference type="Proteomes" id="UP000198542">
    <property type="component" value="Unassembled WGS sequence"/>
</dbReference>
<dbReference type="EMBL" id="FNTC01000002">
    <property type="protein sequence ID" value="SEC13021.1"/>
    <property type="molecule type" value="Genomic_DNA"/>
</dbReference>
<gene>
    <name evidence="1" type="ORF">SAMN04490187_3281</name>
</gene>
<evidence type="ECO:0000313" key="1">
    <source>
        <dbReference type="EMBL" id="SEC13021.1"/>
    </source>
</evidence>
<sequence>MKDSKAGSCPNDGLAVARGFLGETPKAPSTLELNCLGGRQRMTCGPVPARVL</sequence>
<organism evidence="1 2">
    <name type="scientific">Pseudomonas jessenii</name>
    <dbReference type="NCBI Taxonomy" id="77298"/>
    <lineage>
        <taxon>Bacteria</taxon>
        <taxon>Pseudomonadati</taxon>
        <taxon>Pseudomonadota</taxon>
        <taxon>Gammaproteobacteria</taxon>
        <taxon>Pseudomonadales</taxon>
        <taxon>Pseudomonadaceae</taxon>
        <taxon>Pseudomonas</taxon>
    </lineage>
</organism>